<name>A0A078LMV2_CITKO</name>
<gene>
    <name evidence="1" type="ORF">BN1086_04929</name>
</gene>
<sequence length="95" mass="11082">MTKAVCTIRPSGIAGRGCFLKRQQSNNITLIDVLEGVHTFLEGHFDDFEIPEPFVTKELPLKLAQLRERWERYVLLNAEWAARGHRGFERNRRDD</sequence>
<dbReference type="PATRIC" id="fig|545.12.peg.4966"/>
<dbReference type="AlphaFoldDB" id="A0A078LMV2"/>
<reference evidence="1" key="1">
    <citation type="submission" date="2014-06" db="EMBL/GenBank/DDBJ databases">
        <authorList>
            <person name="Urmite Genomes Urmite Genomes"/>
        </authorList>
    </citation>
    <scope>NUCLEOTIDE SEQUENCE</scope>
</reference>
<proteinExistence type="predicted"/>
<evidence type="ECO:0000313" key="1">
    <source>
        <dbReference type="EMBL" id="CDZ86677.1"/>
    </source>
</evidence>
<protein>
    <submittedName>
        <fullName evidence="1">Uncharacterized protein</fullName>
    </submittedName>
</protein>
<accession>A0A078LMV2</accession>
<organism evidence="1">
    <name type="scientific">Citrobacter koseri</name>
    <name type="common">Citrobacter diversus</name>
    <dbReference type="NCBI Taxonomy" id="545"/>
    <lineage>
        <taxon>Bacteria</taxon>
        <taxon>Pseudomonadati</taxon>
        <taxon>Pseudomonadota</taxon>
        <taxon>Gammaproteobacteria</taxon>
        <taxon>Enterobacterales</taxon>
        <taxon>Enterobacteriaceae</taxon>
        <taxon>Citrobacter</taxon>
    </lineage>
</organism>
<dbReference type="EMBL" id="LK931337">
    <property type="protein sequence ID" value="CDZ86677.1"/>
    <property type="molecule type" value="Genomic_DNA"/>
</dbReference>